<dbReference type="Pfam" id="PF14534">
    <property type="entry name" value="DUF4440"/>
    <property type="match status" value="1"/>
</dbReference>
<gene>
    <name evidence="3" type="ORF">JIN81_05065</name>
</gene>
<dbReference type="Gene3D" id="3.10.450.50">
    <property type="match status" value="1"/>
</dbReference>
<feature type="chain" id="PRO_5037530498" evidence="1">
    <location>
        <begin position="18"/>
        <end position="151"/>
    </location>
</feature>
<name>A0A934RCA7_9BACT</name>
<dbReference type="SUPFAM" id="SSF54427">
    <property type="entry name" value="NTF2-like"/>
    <property type="match status" value="1"/>
</dbReference>
<accession>A0A934RCA7</accession>
<sequence>MTIRLLIALFTSITASADEAKPAAWQKDSGPAKELTELNSKLTQAYQEENLPVLREMLSDAHVHNNVFGSTMGKDQFLKDIEDGTLVFETYTTPELQWHIKGDVAIATGLIDARAVRAGKPVPASTFRFTRVFSRENGKWKVLLFHNTMTR</sequence>
<protein>
    <submittedName>
        <fullName evidence="3">Nuclear transport factor 2 family protein</fullName>
    </submittedName>
</protein>
<proteinExistence type="predicted"/>
<reference evidence="3" key="1">
    <citation type="submission" date="2021-01" db="EMBL/GenBank/DDBJ databases">
        <title>Modified the classification status of verrucomicrobia.</title>
        <authorList>
            <person name="Feng X."/>
        </authorList>
    </citation>
    <scope>NUCLEOTIDE SEQUENCE</scope>
    <source>
        <strain evidence="3">KCTC 22201</strain>
    </source>
</reference>
<dbReference type="RefSeq" id="WP_200277270.1">
    <property type="nucleotide sequence ID" value="NZ_JAENII010000003.1"/>
</dbReference>
<feature type="signal peptide" evidence="1">
    <location>
        <begin position="1"/>
        <end position="17"/>
    </location>
</feature>
<dbReference type="Proteomes" id="UP000658278">
    <property type="component" value="Unassembled WGS sequence"/>
</dbReference>
<evidence type="ECO:0000313" key="3">
    <source>
        <dbReference type="EMBL" id="MBK1826376.1"/>
    </source>
</evidence>
<evidence type="ECO:0000259" key="2">
    <source>
        <dbReference type="Pfam" id="PF14534"/>
    </source>
</evidence>
<keyword evidence="4" id="KW-1185">Reference proteome</keyword>
<evidence type="ECO:0000256" key="1">
    <source>
        <dbReference type="SAM" id="SignalP"/>
    </source>
</evidence>
<keyword evidence="1" id="KW-0732">Signal</keyword>
<dbReference type="AlphaFoldDB" id="A0A934RCA7"/>
<evidence type="ECO:0000313" key="4">
    <source>
        <dbReference type="Proteomes" id="UP000658278"/>
    </source>
</evidence>
<feature type="domain" description="DUF4440" evidence="2">
    <location>
        <begin position="36"/>
        <end position="142"/>
    </location>
</feature>
<dbReference type="InterPro" id="IPR027843">
    <property type="entry name" value="DUF4440"/>
</dbReference>
<comment type="caution">
    <text evidence="3">The sequence shown here is derived from an EMBL/GenBank/DDBJ whole genome shotgun (WGS) entry which is preliminary data.</text>
</comment>
<dbReference type="EMBL" id="JAENII010000003">
    <property type="protein sequence ID" value="MBK1826376.1"/>
    <property type="molecule type" value="Genomic_DNA"/>
</dbReference>
<organism evidence="3 4">
    <name type="scientific">Haloferula rosea</name>
    <dbReference type="NCBI Taxonomy" id="490093"/>
    <lineage>
        <taxon>Bacteria</taxon>
        <taxon>Pseudomonadati</taxon>
        <taxon>Verrucomicrobiota</taxon>
        <taxon>Verrucomicrobiia</taxon>
        <taxon>Verrucomicrobiales</taxon>
        <taxon>Verrucomicrobiaceae</taxon>
        <taxon>Haloferula</taxon>
    </lineage>
</organism>
<dbReference type="InterPro" id="IPR032710">
    <property type="entry name" value="NTF2-like_dom_sf"/>
</dbReference>